<accession>A0ABU1U727</accession>
<dbReference type="Proteomes" id="UP001252243">
    <property type="component" value="Unassembled WGS sequence"/>
</dbReference>
<keyword evidence="2" id="KW-0732">Signal</keyword>
<evidence type="ECO:0000256" key="2">
    <source>
        <dbReference type="SAM" id="SignalP"/>
    </source>
</evidence>
<comment type="caution">
    <text evidence="3">The sequence shown here is derived from an EMBL/GenBank/DDBJ whole genome shotgun (WGS) entry which is preliminary data.</text>
</comment>
<dbReference type="RefSeq" id="WP_374724904.1">
    <property type="nucleotide sequence ID" value="NZ_JAVDVQ010000001.1"/>
</dbReference>
<gene>
    <name evidence="3" type="ORF">J2X01_000263</name>
</gene>
<evidence type="ECO:0000256" key="1">
    <source>
        <dbReference type="SAM" id="MobiDB-lite"/>
    </source>
</evidence>
<protein>
    <submittedName>
        <fullName evidence="3">Cell wall-associated NlpC family hydrolase</fullName>
    </submittedName>
</protein>
<feature type="region of interest" description="Disordered" evidence="1">
    <location>
        <begin position="1"/>
        <end position="20"/>
    </location>
</feature>
<feature type="chain" id="PRO_5046395862" evidence="2">
    <location>
        <begin position="45"/>
        <end position="244"/>
    </location>
</feature>
<organism evidence="3 4">
    <name type="scientific">Arthrobacter ginsengisoli</name>
    <dbReference type="NCBI Taxonomy" id="1356565"/>
    <lineage>
        <taxon>Bacteria</taxon>
        <taxon>Bacillati</taxon>
        <taxon>Actinomycetota</taxon>
        <taxon>Actinomycetes</taxon>
        <taxon>Micrococcales</taxon>
        <taxon>Micrococcaceae</taxon>
        <taxon>Arthrobacter</taxon>
    </lineage>
</organism>
<evidence type="ECO:0000313" key="4">
    <source>
        <dbReference type="Proteomes" id="UP001252243"/>
    </source>
</evidence>
<dbReference type="InterPro" id="IPR038765">
    <property type="entry name" value="Papain-like_cys_pep_sf"/>
</dbReference>
<dbReference type="Gene3D" id="3.90.1720.10">
    <property type="entry name" value="endopeptidase domain like (from Nostoc punctiforme)"/>
    <property type="match status" value="1"/>
</dbReference>
<name>A0ABU1U727_9MICC</name>
<dbReference type="SUPFAM" id="SSF54001">
    <property type="entry name" value="Cysteine proteinases"/>
    <property type="match status" value="1"/>
</dbReference>
<evidence type="ECO:0000313" key="3">
    <source>
        <dbReference type="EMBL" id="MDR7080994.1"/>
    </source>
</evidence>
<feature type="compositionally biased region" description="Basic residues" evidence="1">
    <location>
        <begin position="8"/>
        <end position="18"/>
    </location>
</feature>
<sequence length="244" mass="23832">MTFSNTRAPKHAAVRSNRRTAGTIGRQAAVLVAASGMVLSGAMAANAADAPTQRDAAPASSVDIQGQVSAPVMADSAVQITFERPAVETAPAPVVEAPKPVAAPKAPAAPAAAPAAPAAAKATVKVQAAPAAAPAPAAGGVNATLLSVAYGQIGITQDCTAMVEKALNAAGIPVGNIGPQAFLKYGKVVAAPLPGDIIVQSGHVAIYAGNGQAISGGMNGVNATMAHPLSWLTATGPVTFVRAG</sequence>
<feature type="signal peptide" evidence="2">
    <location>
        <begin position="1"/>
        <end position="44"/>
    </location>
</feature>
<keyword evidence="4" id="KW-1185">Reference proteome</keyword>
<dbReference type="GO" id="GO:0016787">
    <property type="term" value="F:hydrolase activity"/>
    <property type="evidence" value="ECO:0007669"/>
    <property type="project" value="UniProtKB-KW"/>
</dbReference>
<proteinExistence type="predicted"/>
<dbReference type="EMBL" id="JAVDVQ010000001">
    <property type="protein sequence ID" value="MDR7080994.1"/>
    <property type="molecule type" value="Genomic_DNA"/>
</dbReference>
<reference evidence="3 4" key="1">
    <citation type="submission" date="2023-07" db="EMBL/GenBank/DDBJ databases">
        <title>Sorghum-associated microbial communities from plants grown in Nebraska, USA.</title>
        <authorList>
            <person name="Schachtman D."/>
        </authorList>
    </citation>
    <scope>NUCLEOTIDE SEQUENCE [LARGE SCALE GENOMIC DNA]</scope>
    <source>
        <strain evidence="3 4">BE167</strain>
    </source>
</reference>
<keyword evidence="3" id="KW-0378">Hydrolase</keyword>